<dbReference type="GO" id="GO:0008218">
    <property type="term" value="P:bioluminescence"/>
    <property type="evidence" value="ECO:0007669"/>
    <property type="project" value="InterPro"/>
</dbReference>
<dbReference type="AlphaFoldDB" id="A0A6I6GTN3"/>
<dbReference type="InterPro" id="IPR016161">
    <property type="entry name" value="Ald_DH/histidinol_DH"/>
</dbReference>
<proteinExistence type="predicted"/>
<accession>A0A6I6GTN3</accession>
<dbReference type="InterPro" id="IPR008670">
    <property type="entry name" value="CoA_reduct_LuxC"/>
</dbReference>
<evidence type="ECO:0000313" key="3">
    <source>
        <dbReference type="Proteomes" id="UP000426027"/>
    </source>
</evidence>
<protein>
    <submittedName>
        <fullName evidence="2">Acyl-CoA reductase</fullName>
    </submittedName>
</protein>
<evidence type="ECO:0000256" key="1">
    <source>
        <dbReference type="ARBA" id="ARBA00022857"/>
    </source>
</evidence>
<organism evidence="2 3">
    <name type="scientific">Phnomibacter ginsenosidimutans</name>
    <dbReference type="NCBI Taxonomy" id="2676868"/>
    <lineage>
        <taxon>Bacteria</taxon>
        <taxon>Pseudomonadati</taxon>
        <taxon>Bacteroidota</taxon>
        <taxon>Chitinophagia</taxon>
        <taxon>Chitinophagales</taxon>
        <taxon>Chitinophagaceae</taxon>
        <taxon>Phnomibacter</taxon>
    </lineage>
</organism>
<reference evidence="2 3" key="1">
    <citation type="submission" date="2019-11" db="EMBL/GenBank/DDBJ databases">
        <authorList>
            <person name="Im W.T."/>
        </authorList>
    </citation>
    <scope>NUCLEOTIDE SEQUENCE [LARGE SCALE GENOMIC DNA]</scope>
    <source>
        <strain evidence="2 3">SB-02</strain>
    </source>
</reference>
<keyword evidence="1" id="KW-0521">NADP</keyword>
<evidence type="ECO:0000313" key="2">
    <source>
        <dbReference type="EMBL" id="QGW28469.1"/>
    </source>
</evidence>
<dbReference type="RefSeq" id="WP_157478822.1">
    <property type="nucleotide sequence ID" value="NZ_CP046566.1"/>
</dbReference>
<gene>
    <name evidence="2" type="ORF">GLV81_10485</name>
</gene>
<dbReference type="Pfam" id="PF05893">
    <property type="entry name" value="LuxC"/>
    <property type="match status" value="1"/>
</dbReference>
<sequence length="336" mass="37995">MNLHQRIEILVKLGEYLLSDDAAWQETKTKAGIQNGWFVPQFVDAAAAGIAHGFLQPDALKAFAHQYLPQGITYAPQRLGIVMAGNIPMVGFHDMMCGILAGHQLVLKPSSKDEILMKHIVATLQQWAPDFCHEIIFAEQLKGCDAYIATGSNNSSRYFDYYFRNYPSIIRRNRTSVAVLDASEDAATLERLADDMLLYFGLGCRNVSKLYVPRNYDFVPLLRALDKYSWMADHFKFKNNYDYNLSLLLLNNKFYMTNGTVLLTENEGLFSPISQVHYSFYDSIDEAALLQEQADNLQCLCSKQHIPFGKAQQPGLSDFADGVDTMQFLTTLPQQQ</sequence>
<dbReference type="GO" id="GO:0003995">
    <property type="term" value="F:acyl-CoA dehydrogenase activity"/>
    <property type="evidence" value="ECO:0007669"/>
    <property type="project" value="InterPro"/>
</dbReference>
<name>A0A6I6GTN3_9BACT</name>
<keyword evidence="3" id="KW-1185">Reference proteome</keyword>
<dbReference type="KEGG" id="fls:GLV81_10485"/>
<dbReference type="SUPFAM" id="SSF53720">
    <property type="entry name" value="ALDH-like"/>
    <property type="match status" value="1"/>
</dbReference>
<dbReference type="Proteomes" id="UP000426027">
    <property type="component" value="Chromosome"/>
</dbReference>
<dbReference type="EMBL" id="CP046566">
    <property type="protein sequence ID" value="QGW28469.1"/>
    <property type="molecule type" value="Genomic_DNA"/>
</dbReference>